<evidence type="ECO:0000256" key="3">
    <source>
        <dbReference type="ARBA" id="ARBA00023235"/>
    </source>
</evidence>
<comment type="caution">
    <text evidence="6">The sequence shown here is derived from an EMBL/GenBank/DDBJ whole genome shotgun (WGS) entry which is preliminary data.</text>
</comment>
<comment type="catalytic activity">
    <reaction evidence="4">
        <text>[protein]-peptidylproline (omega=180) = [protein]-peptidylproline (omega=0)</text>
        <dbReference type="Rhea" id="RHEA:16237"/>
        <dbReference type="Rhea" id="RHEA-COMP:10747"/>
        <dbReference type="Rhea" id="RHEA-COMP:10748"/>
        <dbReference type="ChEBI" id="CHEBI:83833"/>
        <dbReference type="ChEBI" id="CHEBI:83834"/>
        <dbReference type="EC" id="5.2.1.8"/>
    </reaction>
</comment>
<accession>A0A7W5DT38</accession>
<dbReference type="EMBL" id="JACHYB010000002">
    <property type="protein sequence ID" value="MBB3188576.1"/>
    <property type="molecule type" value="Genomic_DNA"/>
</dbReference>
<keyword evidence="2 4" id="KW-0697">Rotamase</keyword>
<comment type="similarity">
    <text evidence="1 4">Belongs to the cyclophilin-type PPIase family.</text>
</comment>
<dbReference type="PROSITE" id="PS00170">
    <property type="entry name" value="CSA_PPIASE_1"/>
    <property type="match status" value="1"/>
</dbReference>
<dbReference type="AlphaFoldDB" id="A0A7W5DT38"/>
<dbReference type="Gene3D" id="2.40.100.10">
    <property type="entry name" value="Cyclophilin-like"/>
    <property type="match status" value="2"/>
</dbReference>
<evidence type="ECO:0000256" key="4">
    <source>
        <dbReference type="RuleBase" id="RU363019"/>
    </source>
</evidence>
<dbReference type="SUPFAM" id="SSF50891">
    <property type="entry name" value="Cyclophilin-like"/>
    <property type="match status" value="2"/>
</dbReference>
<dbReference type="InterPro" id="IPR020892">
    <property type="entry name" value="Cyclophilin-type_PPIase_CS"/>
</dbReference>
<dbReference type="RefSeq" id="WP_183414322.1">
    <property type="nucleotide sequence ID" value="NZ_JACHYB010000002.1"/>
</dbReference>
<comment type="function">
    <text evidence="4">PPIases accelerate the folding of proteins. It catalyzes the cis-trans isomerization of proline imidic peptide bonds in oligopeptides.</text>
</comment>
<evidence type="ECO:0000259" key="5">
    <source>
        <dbReference type="PROSITE" id="PS50072"/>
    </source>
</evidence>
<name>A0A7W5DT38_9PORP</name>
<dbReference type="PRINTS" id="PR00153">
    <property type="entry name" value="CSAPPISMRASE"/>
</dbReference>
<organism evidence="6 7">
    <name type="scientific">Microbacter margulisiae</name>
    <dbReference type="NCBI Taxonomy" id="1350067"/>
    <lineage>
        <taxon>Bacteria</taxon>
        <taxon>Pseudomonadati</taxon>
        <taxon>Bacteroidota</taxon>
        <taxon>Bacteroidia</taxon>
        <taxon>Bacteroidales</taxon>
        <taxon>Porphyromonadaceae</taxon>
        <taxon>Microbacter</taxon>
    </lineage>
</organism>
<gene>
    <name evidence="6" type="ORF">FHX64_002774</name>
</gene>
<protein>
    <recommendedName>
        <fullName evidence="4">Peptidyl-prolyl cis-trans isomerase</fullName>
        <shortName evidence="4">PPIase</shortName>
        <ecNumber evidence="4">5.2.1.8</ecNumber>
    </recommendedName>
</protein>
<feature type="domain" description="PPIase cyclophilin-type" evidence="5">
    <location>
        <begin position="1"/>
        <end position="245"/>
    </location>
</feature>
<keyword evidence="3 4" id="KW-0413">Isomerase</keyword>
<dbReference type="InterPro" id="IPR002130">
    <property type="entry name" value="Cyclophilin-type_PPIase_dom"/>
</dbReference>
<evidence type="ECO:0000313" key="6">
    <source>
        <dbReference type="EMBL" id="MBB3188576.1"/>
    </source>
</evidence>
<dbReference type="PANTHER" id="PTHR45625:SF4">
    <property type="entry name" value="PEPTIDYLPROLYL ISOMERASE DOMAIN AND WD REPEAT-CONTAINING PROTEIN 1"/>
    <property type="match status" value="1"/>
</dbReference>
<evidence type="ECO:0000256" key="2">
    <source>
        <dbReference type="ARBA" id="ARBA00023110"/>
    </source>
</evidence>
<reference evidence="6 7" key="1">
    <citation type="submission" date="2020-08" db="EMBL/GenBank/DDBJ databases">
        <title>Genomic Encyclopedia of Type Strains, Phase IV (KMG-IV): sequencing the most valuable type-strain genomes for metagenomic binning, comparative biology and taxonomic classification.</title>
        <authorList>
            <person name="Goeker M."/>
        </authorList>
    </citation>
    <scope>NUCLEOTIDE SEQUENCE [LARGE SCALE GENOMIC DNA]</scope>
    <source>
        <strain evidence="6 7">DSM 27471</strain>
    </source>
</reference>
<dbReference type="PROSITE" id="PS50072">
    <property type="entry name" value="CSA_PPIASE_2"/>
    <property type="match status" value="1"/>
</dbReference>
<sequence>MTVTIETSLGSMLVRLYDETPLHRDNFIKLAQSGFYNDLLFHRVIKNFMIQTGDPESKNADRHKHLGAGGPGYTLPAEIIFPQLFHKRGALAAARQGDEVNPNRASSGSQFYIVQGQTMTDDELDQFEQSARYAKEKEVFQQIASTMRDKIVALQRNNDTEGLNTLRDEIYADTQKKVDAMDPFRFTPEQREAYKSVGGTSFLDGNYTVFGEVLEGFDVIDTIADVKTDSHDRPHDDVRIINITVNE</sequence>
<dbReference type="GO" id="GO:0003755">
    <property type="term" value="F:peptidyl-prolyl cis-trans isomerase activity"/>
    <property type="evidence" value="ECO:0007669"/>
    <property type="project" value="UniProtKB-UniRule"/>
</dbReference>
<dbReference type="EC" id="5.2.1.8" evidence="4"/>
<dbReference type="PANTHER" id="PTHR45625">
    <property type="entry name" value="PEPTIDYL-PROLYL CIS-TRANS ISOMERASE-RELATED"/>
    <property type="match status" value="1"/>
</dbReference>
<dbReference type="CDD" id="cd00317">
    <property type="entry name" value="cyclophilin"/>
    <property type="match status" value="1"/>
</dbReference>
<dbReference type="InterPro" id="IPR029000">
    <property type="entry name" value="Cyclophilin-like_dom_sf"/>
</dbReference>
<evidence type="ECO:0000256" key="1">
    <source>
        <dbReference type="ARBA" id="ARBA00007365"/>
    </source>
</evidence>
<dbReference type="InterPro" id="IPR044666">
    <property type="entry name" value="Cyclophilin_A-like"/>
</dbReference>
<dbReference type="Proteomes" id="UP000544222">
    <property type="component" value="Unassembled WGS sequence"/>
</dbReference>
<dbReference type="Pfam" id="PF00160">
    <property type="entry name" value="Pro_isomerase"/>
    <property type="match status" value="2"/>
</dbReference>
<keyword evidence="7" id="KW-1185">Reference proteome</keyword>
<proteinExistence type="inferred from homology"/>
<evidence type="ECO:0000313" key="7">
    <source>
        <dbReference type="Proteomes" id="UP000544222"/>
    </source>
</evidence>
<dbReference type="GO" id="GO:0006457">
    <property type="term" value="P:protein folding"/>
    <property type="evidence" value="ECO:0007669"/>
    <property type="project" value="InterPro"/>
</dbReference>